<protein>
    <submittedName>
        <fullName evidence="9">Sigma-54-dependent Fis family transcriptional regulator</fullName>
    </submittedName>
</protein>
<dbReference type="PROSITE" id="PS00688">
    <property type="entry name" value="SIGMA54_INTERACT_3"/>
    <property type="match status" value="1"/>
</dbReference>
<evidence type="ECO:0000259" key="7">
    <source>
        <dbReference type="PROSITE" id="PS50045"/>
    </source>
</evidence>
<dbReference type="AlphaFoldDB" id="A0A839HBP2"/>
<evidence type="ECO:0000256" key="4">
    <source>
        <dbReference type="ARBA" id="ARBA00023125"/>
    </source>
</evidence>
<dbReference type="InterPro" id="IPR025662">
    <property type="entry name" value="Sigma_54_int_dom_ATP-bd_1"/>
</dbReference>
<dbReference type="InterPro" id="IPR002078">
    <property type="entry name" value="Sigma_54_int"/>
</dbReference>
<dbReference type="RefSeq" id="WP_182583732.1">
    <property type="nucleotide sequence ID" value="NZ_JABVCQ010000013.1"/>
</dbReference>
<keyword evidence="10" id="KW-1185">Reference proteome</keyword>
<keyword evidence="1" id="KW-0547">Nucleotide-binding</keyword>
<keyword evidence="5" id="KW-0804">Transcription</keyword>
<name>A0A839HBP2_9GAMM</name>
<dbReference type="SUPFAM" id="SSF52540">
    <property type="entry name" value="P-loop containing nucleoside triphosphate hydrolases"/>
    <property type="match status" value="1"/>
</dbReference>
<dbReference type="PROSITE" id="PS00676">
    <property type="entry name" value="SIGMA54_INTERACT_2"/>
    <property type="match status" value="1"/>
</dbReference>
<evidence type="ECO:0000256" key="3">
    <source>
        <dbReference type="ARBA" id="ARBA00023015"/>
    </source>
</evidence>
<keyword evidence="2" id="KW-0067">ATP-binding</keyword>
<dbReference type="CDD" id="cd00009">
    <property type="entry name" value="AAA"/>
    <property type="match status" value="1"/>
</dbReference>
<dbReference type="SUPFAM" id="SSF52172">
    <property type="entry name" value="CheY-like"/>
    <property type="match status" value="1"/>
</dbReference>
<keyword evidence="4" id="KW-0238">DNA-binding</keyword>
<dbReference type="GO" id="GO:0043565">
    <property type="term" value="F:sequence-specific DNA binding"/>
    <property type="evidence" value="ECO:0007669"/>
    <property type="project" value="InterPro"/>
</dbReference>
<dbReference type="InterPro" id="IPR009057">
    <property type="entry name" value="Homeodomain-like_sf"/>
</dbReference>
<feature type="domain" description="Response regulatory" evidence="8">
    <location>
        <begin position="2"/>
        <end position="116"/>
    </location>
</feature>
<dbReference type="Proteomes" id="UP000548632">
    <property type="component" value="Unassembled WGS sequence"/>
</dbReference>
<evidence type="ECO:0000313" key="10">
    <source>
        <dbReference type="Proteomes" id="UP000548632"/>
    </source>
</evidence>
<keyword evidence="3" id="KW-0805">Transcription regulation</keyword>
<dbReference type="InterPro" id="IPR025943">
    <property type="entry name" value="Sigma_54_int_dom_ATP-bd_2"/>
</dbReference>
<dbReference type="Gene3D" id="1.10.8.60">
    <property type="match status" value="1"/>
</dbReference>
<evidence type="ECO:0000256" key="1">
    <source>
        <dbReference type="ARBA" id="ARBA00022741"/>
    </source>
</evidence>
<dbReference type="PRINTS" id="PR01590">
    <property type="entry name" value="HTHFIS"/>
</dbReference>
<evidence type="ECO:0000256" key="2">
    <source>
        <dbReference type="ARBA" id="ARBA00022840"/>
    </source>
</evidence>
<dbReference type="InterPro" id="IPR002197">
    <property type="entry name" value="HTH_Fis"/>
</dbReference>
<dbReference type="SUPFAM" id="SSF46689">
    <property type="entry name" value="Homeodomain-like"/>
    <property type="match status" value="1"/>
</dbReference>
<feature type="modified residue" description="4-aspartylphosphate" evidence="6">
    <location>
        <position position="51"/>
    </location>
</feature>
<dbReference type="InterPro" id="IPR025944">
    <property type="entry name" value="Sigma_54_int_dom_CS"/>
</dbReference>
<evidence type="ECO:0000256" key="5">
    <source>
        <dbReference type="ARBA" id="ARBA00023163"/>
    </source>
</evidence>
<reference evidence="9 10" key="1">
    <citation type="journal article" date="2020" name="Arch. Microbiol.">
        <title>The genome sequence of the giant phototrophic gammaproteobacterium Thiospirillum jenense gives insight into its physiological properties and phylogenetic relationships.</title>
        <authorList>
            <person name="Imhoff J.F."/>
            <person name="Meyer T.E."/>
            <person name="Kyndt J.A."/>
        </authorList>
    </citation>
    <scope>NUCLEOTIDE SEQUENCE [LARGE SCALE GENOMIC DNA]</scope>
    <source>
        <strain evidence="9 10">DSM 216</strain>
    </source>
</reference>
<dbReference type="PANTHER" id="PTHR32071">
    <property type="entry name" value="TRANSCRIPTIONAL REGULATORY PROTEIN"/>
    <property type="match status" value="1"/>
</dbReference>
<dbReference type="InterPro" id="IPR003593">
    <property type="entry name" value="AAA+_ATPase"/>
</dbReference>
<gene>
    <name evidence="9" type="ORF">HUK38_07690</name>
</gene>
<dbReference type="PANTHER" id="PTHR32071:SF14">
    <property type="entry name" value="TRANSCRIPTIONAL REGULATORY PROTEIN RTCR"/>
    <property type="match status" value="1"/>
</dbReference>
<dbReference type="Gene3D" id="3.40.50.2300">
    <property type="match status" value="1"/>
</dbReference>
<dbReference type="Pfam" id="PF00158">
    <property type="entry name" value="Sigma54_activat"/>
    <property type="match status" value="1"/>
</dbReference>
<dbReference type="SMART" id="SM00448">
    <property type="entry name" value="REC"/>
    <property type="match status" value="1"/>
</dbReference>
<dbReference type="PROSITE" id="PS50110">
    <property type="entry name" value="RESPONSE_REGULATORY"/>
    <property type="match status" value="1"/>
</dbReference>
<sequence>MKILIADDDPLQRELLVGFLEKQGYQVVAAADGHEALAQFQRHPIALALLDHRMPGLTGDQVLAQMKAANPLLRAMLITAYGAVETAVQVMKLGADDFIEKPVDLKQLLGKIEQLMQRHAVATDVAAVTHTVTNTAATAPQPLDLIGDSPAMRETLSLVRRLADSPWTVLIQGETGTGKEVMAQLIHQLSPVASAPFVAVNCAAIPDNLFESELFGHEKGAFTSAERQHRGCFERANGGTLFLDEVGELPAALQSKLLRALQEKHIRRVGSERDIAIDVRVIAATNRDLRALAAAGQFREDLFFRLKVLDLTVPPLRERRADIPALIQHFLTRDARRPIQLAPETLDLLVRYDYPGNVRELEHIIQRSVTLARGLVLQPHDLPEEIRHPAAAASTGDLQTQLDTLERDLLLAALEKSEWIQTRAAEQLGISERVLRYKLGKYGLRRPAG</sequence>
<dbReference type="SMART" id="SM00382">
    <property type="entry name" value="AAA"/>
    <property type="match status" value="1"/>
</dbReference>
<dbReference type="PROSITE" id="PS50045">
    <property type="entry name" value="SIGMA54_INTERACT_4"/>
    <property type="match status" value="1"/>
</dbReference>
<dbReference type="GO" id="GO:0005524">
    <property type="term" value="F:ATP binding"/>
    <property type="evidence" value="ECO:0007669"/>
    <property type="project" value="UniProtKB-KW"/>
</dbReference>
<dbReference type="Pfam" id="PF02954">
    <property type="entry name" value="HTH_8"/>
    <property type="match status" value="1"/>
</dbReference>
<proteinExistence type="predicted"/>
<organism evidence="9 10">
    <name type="scientific">Thiospirillum jenense</name>
    <dbReference type="NCBI Taxonomy" id="1653858"/>
    <lineage>
        <taxon>Bacteria</taxon>
        <taxon>Pseudomonadati</taxon>
        <taxon>Pseudomonadota</taxon>
        <taxon>Gammaproteobacteria</taxon>
        <taxon>Chromatiales</taxon>
        <taxon>Chromatiaceae</taxon>
        <taxon>Thiospirillum</taxon>
    </lineage>
</organism>
<evidence type="ECO:0000259" key="8">
    <source>
        <dbReference type="PROSITE" id="PS50110"/>
    </source>
</evidence>
<feature type="domain" description="Sigma-54 factor interaction" evidence="7">
    <location>
        <begin position="145"/>
        <end position="370"/>
    </location>
</feature>
<keyword evidence="6" id="KW-0597">Phosphoprotein</keyword>
<comment type="caution">
    <text evidence="9">The sequence shown here is derived from an EMBL/GenBank/DDBJ whole genome shotgun (WGS) entry which is preliminary data.</text>
</comment>
<dbReference type="GO" id="GO:0000160">
    <property type="term" value="P:phosphorelay signal transduction system"/>
    <property type="evidence" value="ECO:0007669"/>
    <property type="project" value="InterPro"/>
</dbReference>
<evidence type="ECO:0000256" key="6">
    <source>
        <dbReference type="PROSITE-ProRule" id="PRU00169"/>
    </source>
</evidence>
<dbReference type="Pfam" id="PF00072">
    <property type="entry name" value="Response_reg"/>
    <property type="match status" value="1"/>
</dbReference>
<dbReference type="EMBL" id="JABVCQ010000013">
    <property type="protein sequence ID" value="MBB1126111.1"/>
    <property type="molecule type" value="Genomic_DNA"/>
</dbReference>
<dbReference type="GO" id="GO:0006355">
    <property type="term" value="P:regulation of DNA-templated transcription"/>
    <property type="evidence" value="ECO:0007669"/>
    <property type="project" value="InterPro"/>
</dbReference>
<evidence type="ECO:0000313" key="9">
    <source>
        <dbReference type="EMBL" id="MBB1126111.1"/>
    </source>
</evidence>
<dbReference type="FunFam" id="3.40.50.300:FF:000006">
    <property type="entry name" value="DNA-binding transcriptional regulator NtrC"/>
    <property type="match status" value="1"/>
</dbReference>
<dbReference type="Gene3D" id="1.10.10.60">
    <property type="entry name" value="Homeodomain-like"/>
    <property type="match status" value="1"/>
</dbReference>
<dbReference type="Pfam" id="PF25601">
    <property type="entry name" value="AAA_lid_14"/>
    <property type="match status" value="1"/>
</dbReference>
<dbReference type="InterPro" id="IPR058031">
    <property type="entry name" value="AAA_lid_NorR"/>
</dbReference>
<dbReference type="InterPro" id="IPR011006">
    <property type="entry name" value="CheY-like_superfamily"/>
</dbReference>
<dbReference type="PROSITE" id="PS00675">
    <property type="entry name" value="SIGMA54_INTERACT_1"/>
    <property type="match status" value="1"/>
</dbReference>
<dbReference type="InterPro" id="IPR027417">
    <property type="entry name" value="P-loop_NTPase"/>
</dbReference>
<dbReference type="InterPro" id="IPR001789">
    <property type="entry name" value="Sig_transdc_resp-reg_receiver"/>
</dbReference>
<dbReference type="Gene3D" id="3.40.50.300">
    <property type="entry name" value="P-loop containing nucleotide triphosphate hydrolases"/>
    <property type="match status" value="1"/>
</dbReference>
<accession>A0A839HBP2</accession>